<name>A0A5R8NEL3_9NOCA</name>
<dbReference type="AlphaFoldDB" id="A0A5R8NEL3"/>
<sequence length="59" mass="6263">MSSEECAVVARIVIERHISENGQHLFSSALDETGRPLDPITLAGMLEMAKINHLGGCGG</sequence>
<accession>A0A5R8NEL3</accession>
<reference evidence="1 2" key="1">
    <citation type="submission" date="2019-05" db="EMBL/GenBank/DDBJ databases">
        <title>Genomes sequences of two Nocardia cyriacigeorgica environmental isolates, type strains Nocardia asteroides ATCC 19247 and Nocardia cyriacigeorgica DSM 44484.</title>
        <authorList>
            <person name="Vautrin F."/>
            <person name="Bergeron E."/>
            <person name="Dubost A."/>
            <person name="Abrouk D."/>
            <person name="Rodriguez Nava V."/>
            <person name="Pujic P."/>
        </authorList>
    </citation>
    <scope>NUCLEOTIDE SEQUENCE [LARGE SCALE GENOMIC DNA]</scope>
    <source>
        <strain evidence="1 2">EML 446</strain>
    </source>
</reference>
<protein>
    <submittedName>
        <fullName evidence="1">Uncharacterized protein</fullName>
    </submittedName>
</protein>
<comment type="caution">
    <text evidence="1">The sequence shown here is derived from an EMBL/GenBank/DDBJ whole genome shotgun (WGS) entry which is preliminary data.</text>
</comment>
<dbReference type="RefSeq" id="WP_138451728.1">
    <property type="nucleotide sequence ID" value="NZ_VBUT01000011.1"/>
</dbReference>
<dbReference type="Proteomes" id="UP000306378">
    <property type="component" value="Unassembled WGS sequence"/>
</dbReference>
<proteinExistence type="predicted"/>
<dbReference type="EMBL" id="VBUT01000011">
    <property type="protein sequence ID" value="TLF74054.1"/>
    <property type="molecule type" value="Genomic_DNA"/>
</dbReference>
<evidence type="ECO:0000313" key="2">
    <source>
        <dbReference type="Proteomes" id="UP000306378"/>
    </source>
</evidence>
<organism evidence="1 2">
    <name type="scientific">Nocardia cyriacigeorgica</name>
    <dbReference type="NCBI Taxonomy" id="135487"/>
    <lineage>
        <taxon>Bacteria</taxon>
        <taxon>Bacillati</taxon>
        <taxon>Actinomycetota</taxon>
        <taxon>Actinomycetes</taxon>
        <taxon>Mycobacteriales</taxon>
        <taxon>Nocardiaceae</taxon>
        <taxon>Nocardia</taxon>
    </lineage>
</organism>
<evidence type="ECO:0000313" key="1">
    <source>
        <dbReference type="EMBL" id="TLF74054.1"/>
    </source>
</evidence>
<gene>
    <name evidence="1" type="ORF">FEK34_25375</name>
</gene>